<dbReference type="InterPro" id="IPR032675">
    <property type="entry name" value="LRR_dom_sf"/>
</dbReference>
<dbReference type="Gene3D" id="3.30.200.20">
    <property type="entry name" value="Phosphorylase Kinase, domain 1"/>
    <property type="match status" value="1"/>
</dbReference>
<evidence type="ECO:0000259" key="15">
    <source>
        <dbReference type="PROSITE" id="PS50011"/>
    </source>
</evidence>
<name>A0AA88RLM5_9ASTE</name>
<evidence type="ECO:0000313" key="16">
    <source>
        <dbReference type="EMBL" id="KAK2987939.1"/>
    </source>
</evidence>
<evidence type="ECO:0000313" key="17">
    <source>
        <dbReference type="Proteomes" id="UP001187471"/>
    </source>
</evidence>
<proteinExistence type="predicted"/>
<dbReference type="FunFam" id="3.30.200.20:FF:000454">
    <property type="entry name" value="Leucine-rich repeat receptor-like tyrosine-protein kinase PXC3"/>
    <property type="match status" value="1"/>
</dbReference>
<evidence type="ECO:0000256" key="3">
    <source>
        <dbReference type="ARBA" id="ARBA00022679"/>
    </source>
</evidence>
<keyword evidence="11" id="KW-0675">Receptor</keyword>
<evidence type="ECO:0000256" key="8">
    <source>
        <dbReference type="ARBA" id="ARBA00022840"/>
    </source>
</evidence>
<keyword evidence="9 13" id="KW-1133">Transmembrane helix</keyword>
<keyword evidence="3" id="KW-0808">Transferase</keyword>
<evidence type="ECO:0000256" key="9">
    <source>
        <dbReference type="ARBA" id="ARBA00022989"/>
    </source>
</evidence>
<evidence type="ECO:0000256" key="12">
    <source>
        <dbReference type="ARBA" id="ARBA00023180"/>
    </source>
</evidence>
<dbReference type="Gene3D" id="1.10.510.10">
    <property type="entry name" value="Transferase(Phosphotransferase) domain 1"/>
    <property type="match status" value="1"/>
</dbReference>
<dbReference type="InterPro" id="IPR000719">
    <property type="entry name" value="Prot_kinase_dom"/>
</dbReference>
<dbReference type="SUPFAM" id="SSF52047">
    <property type="entry name" value="RNI-like"/>
    <property type="match status" value="1"/>
</dbReference>
<dbReference type="InterPro" id="IPR001245">
    <property type="entry name" value="Ser-Thr/Tyr_kinase_cat_dom"/>
</dbReference>
<dbReference type="GO" id="GO:0009791">
    <property type="term" value="P:post-embryonic development"/>
    <property type="evidence" value="ECO:0007669"/>
    <property type="project" value="UniProtKB-ARBA"/>
</dbReference>
<protein>
    <recommendedName>
        <fullName evidence="15">Protein kinase domain-containing protein</fullName>
    </recommendedName>
</protein>
<evidence type="ECO:0000256" key="10">
    <source>
        <dbReference type="ARBA" id="ARBA00023136"/>
    </source>
</evidence>
<keyword evidence="4 13" id="KW-0812">Transmembrane</keyword>
<dbReference type="Gene3D" id="3.80.10.10">
    <property type="entry name" value="Ribonuclease Inhibitor"/>
    <property type="match status" value="3"/>
</dbReference>
<comment type="subcellular location">
    <subcellularLocation>
        <location evidence="1">Membrane</location>
        <topology evidence="1">Single-pass type I membrane protein</topology>
    </subcellularLocation>
</comment>
<dbReference type="PANTHER" id="PTHR48056">
    <property type="entry name" value="LRR RECEPTOR-LIKE SERINE/THREONINE-PROTEIN KINASE-RELATED"/>
    <property type="match status" value="1"/>
</dbReference>
<comment type="caution">
    <text evidence="16">The sequence shown here is derived from an EMBL/GenBank/DDBJ whole genome shotgun (WGS) entry which is preliminary data.</text>
</comment>
<dbReference type="EMBL" id="JAVXUO010000923">
    <property type="protein sequence ID" value="KAK2987939.1"/>
    <property type="molecule type" value="Genomic_DNA"/>
</dbReference>
<dbReference type="PROSITE" id="PS50011">
    <property type="entry name" value="PROTEIN_KINASE_DOM"/>
    <property type="match status" value="1"/>
</dbReference>
<evidence type="ECO:0000256" key="11">
    <source>
        <dbReference type="ARBA" id="ARBA00023170"/>
    </source>
</evidence>
<dbReference type="FunFam" id="3.80.10.10:FF:000233">
    <property type="entry name" value="Leucine-rich repeat receptor-like protein kinase TDR"/>
    <property type="match status" value="1"/>
</dbReference>
<feature type="transmembrane region" description="Helical" evidence="13">
    <location>
        <begin position="602"/>
        <end position="626"/>
    </location>
</feature>
<evidence type="ECO:0000256" key="6">
    <source>
        <dbReference type="ARBA" id="ARBA00022737"/>
    </source>
</evidence>
<feature type="chain" id="PRO_5041710953" description="Protein kinase domain-containing protein" evidence="14">
    <location>
        <begin position="28"/>
        <end position="956"/>
    </location>
</feature>
<dbReference type="GO" id="GO:0016020">
    <property type="term" value="C:membrane"/>
    <property type="evidence" value="ECO:0007669"/>
    <property type="project" value="UniProtKB-SubCell"/>
</dbReference>
<dbReference type="Pfam" id="PF00560">
    <property type="entry name" value="LRR_1"/>
    <property type="match status" value="9"/>
</dbReference>
<evidence type="ECO:0000256" key="14">
    <source>
        <dbReference type="SAM" id="SignalP"/>
    </source>
</evidence>
<feature type="domain" description="Protein kinase" evidence="15">
    <location>
        <begin position="679"/>
        <end position="956"/>
    </location>
</feature>
<dbReference type="FunFam" id="1.10.510.10:FF:000388">
    <property type="entry name" value="Leucine-rich repeat receptor-like tyrosine-protein kinase PXC3"/>
    <property type="match status" value="1"/>
</dbReference>
<keyword evidence="7" id="KW-0547">Nucleotide-binding</keyword>
<dbReference type="InterPro" id="IPR050647">
    <property type="entry name" value="Plant_LRR-RLKs"/>
</dbReference>
<dbReference type="SUPFAM" id="SSF52058">
    <property type="entry name" value="L domain-like"/>
    <property type="match status" value="1"/>
</dbReference>
<evidence type="ECO:0000256" key="2">
    <source>
        <dbReference type="ARBA" id="ARBA00022614"/>
    </source>
</evidence>
<dbReference type="Proteomes" id="UP001187471">
    <property type="component" value="Unassembled WGS sequence"/>
</dbReference>
<dbReference type="Pfam" id="PF07714">
    <property type="entry name" value="PK_Tyr_Ser-Thr"/>
    <property type="match status" value="1"/>
</dbReference>
<dbReference type="GO" id="GO:0005524">
    <property type="term" value="F:ATP binding"/>
    <property type="evidence" value="ECO:0007669"/>
    <property type="project" value="UniProtKB-KW"/>
</dbReference>
<keyword evidence="8" id="KW-0067">ATP-binding</keyword>
<evidence type="ECO:0000256" key="1">
    <source>
        <dbReference type="ARBA" id="ARBA00004479"/>
    </source>
</evidence>
<feature type="non-terminal residue" evidence="16">
    <location>
        <position position="1"/>
    </location>
</feature>
<dbReference type="GO" id="GO:0033612">
    <property type="term" value="F:receptor serine/threonine kinase binding"/>
    <property type="evidence" value="ECO:0007669"/>
    <property type="project" value="TreeGrafter"/>
</dbReference>
<dbReference type="InterPro" id="IPR011009">
    <property type="entry name" value="Kinase-like_dom_sf"/>
</dbReference>
<dbReference type="GO" id="GO:0051707">
    <property type="term" value="P:response to other organism"/>
    <property type="evidence" value="ECO:0007669"/>
    <property type="project" value="UniProtKB-ARBA"/>
</dbReference>
<dbReference type="SUPFAM" id="SSF56112">
    <property type="entry name" value="Protein kinase-like (PK-like)"/>
    <property type="match status" value="1"/>
</dbReference>
<dbReference type="SMART" id="SM00369">
    <property type="entry name" value="LRR_TYP"/>
    <property type="match status" value="8"/>
</dbReference>
<gene>
    <name evidence="16" type="ORF">RJ640_003417</name>
</gene>
<reference evidence="16" key="1">
    <citation type="submission" date="2022-12" db="EMBL/GenBank/DDBJ databases">
        <title>Draft genome assemblies for two species of Escallonia (Escalloniales).</title>
        <authorList>
            <person name="Chanderbali A."/>
            <person name="Dervinis C."/>
            <person name="Anghel I."/>
            <person name="Soltis D."/>
            <person name="Soltis P."/>
            <person name="Zapata F."/>
        </authorList>
    </citation>
    <scope>NUCLEOTIDE SEQUENCE</scope>
    <source>
        <strain evidence="16">UCBG92.1500</strain>
        <tissue evidence="16">Leaf</tissue>
    </source>
</reference>
<keyword evidence="5 14" id="KW-0732">Signal</keyword>
<keyword evidence="6" id="KW-0677">Repeat</keyword>
<dbReference type="InterPro" id="IPR001611">
    <property type="entry name" value="Leu-rich_rpt"/>
</dbReference>
<dbReference type="GO" id="GO:0006952">
    <property type="term" value="P:defense response"/>
    <property type="evidence" value="ECO:0007669"/>
    <property type="project" value="UniProtKB-ARBA"/>
</dbReference>
<dbReference type="AlphaFoldDB" id="A0AA88RLM5"/>
<keyword evidence="12" id="KW-0325">Glycoprotein</keyword>
<evidence type="ECO:0000256" key="4">
    <source>
        <dbReference type="ARBA" id="ARBA00022692"/>
    </source>
</evidence>
<evidence type="ECO:0000256" key="7">
    <source>
        <dbReference type="ARBA" id="ARBA00022741"/>
    </source>
</evidence>
<dbReference type="PRINTS" id="PR00019">
    <property type="entry name" value="LEURICHRPT"/>
</dbReference>
<keyword evidence="10 13" id="KW-0472">Membrane</keyword>
<dbReference type="FunFam" id="3.80.10.10:FF:000041">
    <property type="entry name" value="LRR receptor-like serine/threonine-protein kinase ERECTA"/>
    <property type="match status" value="1"/>
</dbReference>
<evidence type="ECO:0000256" key="5">
    <source>
        <dbReference type="ARBA" id="ARBA00022729"/>
    </source>
</evidence>
<dbReference type="PANTHER" id="PTHR48056:SF17">
    <property type="entry name" value="LEUCINE-RICH REPEAT RECEPTOR PROTEIN KINASE EMS1"/>
    <property type="match status" value="1"/>
</dbReference>
<dbReference type="InterPro" id="IPR003591">
    <property type="entry name" value="Leu-rich_rpt_typical-subtyp"/>
</dbReference>
<keyword evidence="2" id="KW-0433">Leucine-rich repeat</keyword>
<keyword evidence="17" id="KW-1185">Reference proteome</keyword>
<organism evidence="16 17">
    <name type="scientific">Escallonia rubra</name>
    <dbReference type="NCBI Taxonomy" id="112253"/>
    <lineage>
        <taxon>Eukaryota</taxon>
        <taxon>Viridiplantae</taxon>
        <taxon>Streptophyta</taxon>
        <taxon>Embryophyta</taxon>
        <taxon>Tracheophyta</taxon>
        <taxon>Spermatophyta</taxon>
        <taxon>Magnoliopsida</taxon>
        <taxon>eudicotyledons</taxon>
        <taxon>Gunneridae</taxon>
        <taxon>Pentapetalae</taxon>
        <taxon>asterids</taxon>
        <taxon>campanulids</taxon>
        <taxon>Escalloniales</taxon>
        <taxon>Escalloniaceae</taxon>
        <taxon>Escallonia</taxon>
    </lineage>
</organism>
<dbReference type="Pfam" id="PF13855">
    <property type="entry name" value="LRR_8"/>
    <property type="match status" value="2"/>
</dbReference>
<accession>A0AA88RLM5</accession>
<dbReference type="FunFam" id="3.80.10.10:FF:000512">
    <property type="entry name" value="Leucine-rich repeat receptor-like serine/threonine-protein kinase BAM3"/>
    <property type="match status" value="1"/>
</dbReference>
<sequence length="956" mass="104231">NCTVYSTGQKMSRYLFLCFFLFQLVYSELPSNQITTMNNLYEVLRNYTASEFAWNRDTNPCLWRGVSCSSGNSTITVISLSWLSPSTSDFLPILCQIDTLQSIDVSASYLSSIPDGFLTGCGGITGLKLLNFSRNRLVGSLPNFEGFAALEYLDLSRNQFTGNIGLQLNGLVSLKGLNLGYNHFNGSVPTSLGKLMLLEQLVLSANNFQGKIPEEIGNCKNLTWIDLSVNQLSGSVPDIFGELSKLEVLILSSNTLSGGIPTFLLNIPTLLRFAANQNNFTGTIPPGISRYLENLDLSYNMLNGSIPVDLLTPPNLQSVDLSYNSLEGSVPANMSSRLVRLRLGGNLLNGTFPSSSLGILPNLTYLELESNKLTGTIPPELGLCKSLALLNLAENWLTGSLPVQLSNLGNIQVIKLQHNNLVGEIPDQFSQMTRLQTLNISWNYLNGSIPHSVSSLNLVHLDLRRNHLSGSIPDFRGSLNSLLELQLGSNQLTGAITSLPGSLQIALNLSNNYFEGPIPDILSRLTGLEVLDLSNNRFSGEIPTFLSTMDSLTLLVLSNNQLSGVVPSFKPRVTFVVTGNKNLINATTTNSNPSLSEKDKKVAVGVVVAAAAAGVVAVGIIAVIAMTISRRFYRISDEHPGLMVEDDLSQPKVIKRKLLTANGIHSSNIDFAKAMEAVTRPSSIVLKTRFSTYYKAIMPSGKSYYVKKLNWSNKIFQLHSHEKFGEELEVLGKLSNSNVMIPLAYVLSVDSAYLFYELAEKGTLHDVLHGNLGNDLDWASRYSIAVGVAQGLAFLHGYTSGPILLFDLSSKSILLKSLKEPQVGDIELCKVIDPSKNTGSLSTIAGSVGYIPPEYAYTMRVTMAGNVYSFGILLLELVTGKPAVSEGTELARWVLSKPAQQDKWDHILDFRVAKRSSLAARSQMVAILRIALACVSISPEARPKMKSVLRMLIHAR</sequence>
<evidence type="ECO:0000256" key="13">
    <source>
        <dbReference type="SAM" id="Phobius"/>
    </source>
</evidence>
<feature type="signal peptide" evidence="14">
    <location>
        <begin position="1"/>
        <end position="27"/>
    </location>
</feature>
<dbReference type="GO" id="GO:0004672">
    <property type="term" value="F:protein kinase activity"/>
    <property type="evidence" value="ECO:0007669"/>
    <property type="project" value="InterPro"/>
</dbReference>